<name>J4UG37_TRIAS</name>
<feature type="region of interest" description="Disordered" evidence="1">
    <location>
        <begin position="235"/>
        <end position="313"/>
    </location>
</feature>
<feature type="compositionally biased region" description="Low complexity" evidence="1">
    <location>
        <begin position="281"/>
        <end position="306"/>
    </location>
</feature>
<dbReference type="KEGG" id="tasa:A1Q1_00327"/>
<evidence type="ECO:0000259" key="2">
    <source>
        <dbReference type="Pfam" id="PF03732"/>
    </source>
</evidence>
<organism evidence="3 4">
    <name type="scientific">Trichosporon asahii var. asahii (strain ATCC 90039 / CBS 2479 / JCM 2466 / KCTC 7840 / NBRC 103889/ NCYC 2677 / UAMH 7654)</name>
    <name type="common">Yeast</name>
    <dbReference type="NCBI Taxonomy" id="1186058"/>
    <lineage>
        <taxon>Eukaryota</taxon>
        <taxon>Fungi</taxon>
        <taxon>Dikarya</taxon>
        <taxon>Basidiomycota</taxon>
        <taxon>Agaricomycotina</taxon>
        <taxon>Tremellomycetes</taxon>
        <taxon>Trichosporonales</taxon>
        <taxon>Trichosporonaceae</taxon>
        <taxon>Trichosporon</taxon>
    </lineage>
</organism>
<evidence type="ECO:0000256" key="1">
    <source>
        <dbReference type="SAM" id="MobiDB-lite"/>
    </source>
</evidence>
<evidence type="ECO:0000313" key="4">
    <source>
        <dbReference type="Proteomes" id="UP000002748"/>
    </source>
</evidence>
<dbReference type="Pfam" id="PF03732">
    <property type="entry name" value="Retrotrans_gag"/>
    <property type="match status" value="1"/>
</dbReference>
<dbReference type="AlphaFoldDB" id="J4UG37"/>
<protein>
    <recommendedName>
        <fullName evidence="2">Retrotransposon gag domain-containing protein</fullName>
    </recommendedName>
</protein>
<dbReference type="Proteomes" id="UP000002748">
    <property type="component" value="Unassembled WGS sequence"/>
</dbReference>
<reference evidence="3 4" key="1">
    <citation type="journal article" date="2012" name="Eukaryot. Cell">
        <title>Draft genome sequence of CBS 2479, the standard type strain of Trichosporon asahii.</title>
        <authorList>
            <person name="Yang R.Y."/>
            <person name="Li H.T."/>
            <person name="Zhu H."/>
            <person name="Zhou G.P."/>
            <person name="Wang M."/>
            <person name="Wang L."/>
        </authorList>
    </citation>
    <scope>NUCLEOTIDE SEQUENCE [LARGE SCALE GENOMIC DNA]</scope>
    <source>
        <strain evidence="4">ATCC 90039 / CBS 2479 / JCM 2466 / KCTC 7840 / NCYC 2677 / UAMH 7654</strain>
    </source>
</reference>
<dbReference type="GeneID" id="25983841"/>
<dbReference type="RefSeq" id="XP_014181451.1">
    <property type="nucleotide sequence ID" value="XM_014325976.1"/>
</dbReference>
<dbReference type="VEuPathDB" id="FungiDB:A1Q1_00327"/>
<gene>
    <name evidence="3" type="ORF">A1Q1_00327</name>
</gene>
<feature type="domain" description="Retrotransposon gag" evidence="2">
    <location>
        <begin position="52"/>
        <end position="140"/>
    </location>
</feature>
<accession>J4UG37</accession>
<sequence>MANSVSSRTGSSFPAGVQVFTGMDVGYTVLEFLSSVHANVRALPGPPHAHHISNHLRGRALLWFSAKHSEDSYDGLQSALLQSFSVDWSGEVSSERQFRLLQQGFGTVDQYAAEFEHLAGSCSENVNAEYNLRWFAWGLRHEVRELVFTEPYAFCSFNRLVAVAEDAAVYLHLESRARPRVREGTASRLSRRYRESLRKAKEIFFILRRSPDPSRMPQSGDTVCFSFQSISEADLAKTPTPSPRTPPSTRARLRSFTSHPEIVSDFGQMGARRTPDVPIDASPGGSNGSSASPIKSSPAKSSPTKSLRSSHNP</sequence>
<evidence type="ECO:0000313" key="3">
    <source>
        <dbReference type="EMBL" id="EJT50395.1"/>
    </source>
</evidence>
<comment type="caution">
    <text evidence="3">The sequence shown here is derived from an EMBL/GenBank/DDBJ whole genome shotgun (WGS) entry which is preliminary data.</text>
</comment>
<dbReference type="EMBL" id="ALBS01000110">
    <property type="protein sequence ID" value="EJT50395.1"/>
    <property type="molecule type" value="Genomic_DNA"/>
</dbReference>
<dbReference type="HOGENOM" id="CLU_889000_0_0_1"/>
<proteinExistence type="predicted"/>
<dbReference type="InterPro" id="IPR005162">
    <property type="entry name" value="Retrotrans_gag_dom"/>
</dbReference>